<evidence type="ECO:0000256" key="2">
    <source>
        <dbReference type="SAM" id="Phobius"/>
    </source>
</evidence>
<evidence type="ECO:0000313" key="3">
    <source>
        <dbReference type="EMBL" id="EKB62044.1"/>
    </source>
</evidence>
<dbReference type="RefSeq" id="WP_005729966.1">
    <property type="nucleotide sequence ID" value="NZ_JH932275.1"/>
</dbReference>
<keyword evidence="2" id="KW-0812">Transmembrane</keyword>
<comment type="caution">
    <text evidence="3">The sequence shown here is derived from an EMBL/GenBank/DDBJ whole genome shotgun (WGS) entry which is preliminary data.</text>
</comment>
<proteinExistence type="predicted"/>
<evidence type="ECO:0000313" key="4">
    <source>
        <dbReference type="Proteomes" id="UP000004722"/>
    </source>
</evidence>
<feature type="transmembrane region" description="Helical" evidence="2">
    <location>
        <begin position="75"/>
        <end position="93"/>
    </location>
</feature>
<reference evidence="3 4" key="1">
    <citation type="submission" date="2012-07" db="EMBL/GenBank/DDBJ databases">
        <title>The Genome Sequence of Lactobacillus crispatus FB077-07.</title>
        <authorList>
            <consortium name="The Broad Institute Genome Sequencing Platform"/>
            <person name="Earl A."/>
            <person name="Ward D."/>
            <person name="Feldgarden M."/>
            <person name="Gevers D."/>
            <person name="Saerens B."/>
            <person name="Vaneechoutte M."/>
            <person name="Walker B."/>
            <person name="Young S.K."/>
            <person name="Zeng Q."/>
            <person name="Gargeya S."/>
            <person name="Fitzgerald M."/>
            <person name="Haas B."/>
            <person name="Abouelleil A."/>
            <person name="Alvarado L."/>
            <person name="Arachchi H.M."/>
            <person name="Berlin A.M."/>
            <person name="Chapman S.B."/>
            <person name="Goldberg J."/>
            <person name="Griggs A."/>
            <person name="Gujja S."/>
            <person name="Hansen M."/>
            <person name="Howarth C."/>
            <person name="Imamovic A."/>
            <person name="Larimer J."/>
            <person name="McCowen C."/>
            <person name="Montmayeur A."/>
            <person name="Murphy C."/>
            <person name="Neiman D."/>
            <person name="Pearson M."/>
            <person name="Priest M."/>
            <person name="Roberts A."/>
            <person name="Saif S."/>
            <person name="Shea T."/>
            <person name="Sisk P."/>
            <person name="Sykes S."/>
            <person name="Wortman J."/>
            <person name="Nusbaum C."/>
            <person name="Birren B."/>
        </authorList>
    </citation>
    <scope>NUCLEOTIDE SEQUENCE [LARGE SCALE GENOMIC DNA]</scope>
    <source>
        <strain evidence="3 4">FB077-07</strain>
    </source>
</reference>
<dbReference type="HOGENOM" id="CLU_1136887_0_0_9"/>
<keyword evidence="2" id="KW-1133">Transmembrane helix</keyword>
<feature type="region of interest" description="Disordered" evidence="1">
    <location>
        <begin position="1"/>
        <end position="21"/>
    </location>
</feature>
<dbReference type="EMBL" id="AGZG01000118">
    <property type="protein sequence ID" value="EKB62044.1"/>
    <property type="molecule type" value="Genomic_DNA"/>
</dbReference>
<keyword evidence="2" id="KW-0472">Membrane</keyword>
<dbReference type="AlphaFoldDB" id="K1N136"/>
<sequence length="266" mass="31063">MKTNLDQNSIANEHQSQTKRIERRRKTIQAIYNLTNYKSYHAFKKANARLNLFFGVLAIGGLISCFMAGQFGAIFRGLILALLIVYLLSYSWIMTKSRQLRKDSTTALQEMEFESGAYVSSWQLYDGIYNEDNWISLEIAFGREDSYVADITKLVRGKGKIYPLPEDDIQNLKTMIFNLSQIQDQNWFVYGTLTDQMAKDLIEKGFDLQIMEKKYRTKPSRLDYAVATGDWKKTFFKYPKAFSAYAIFVDEKKYRKQLKAKRLKKK</sequence>
<accession>K1N136</accession>
<evidence type="ECO:0000256" key="1">
    <source>
        <dbReference type="SAM" id="MobiDB-lite"/>
    </source>
</evidence>
<gene>
    <name evidence="3" type="ORF">HMPREF9249_02468</name>
</gene>
<protein>
    <submittedName>
        <fullName evidence="3">Uncharacterized protein</fullName>
    </submittedName>
</protein>
<feature type="transmembrane region" description="Helical" evidence="2">
    <location>
        <begin position="50"/>
        <end position="69"/>
    </location>
</feature>
<feature type="compositionally biased region" description="Polar residues" evidence="1">
    <location>
        <begin position="1"/>
        <end position="15"/>
    </location>
</feature>
<name>K1N136_9LACO</name>
<dbReference type="PATRIC" id="fig|883092.3.peg.2450"/>
<dbReference type="Proteomes" id="UP000004722">
    <property type="component" value="Unassembled WGS sequence"/>
</dbReference>
<organism evidence="3 4">
    <name type="scientific">Lactobacillus crispatus FB077-07</name>
    <dbReference type="NCBI Taxonomy" id="883092"/>
    <lineage>
        <taxon>Bacteria</taxon>
        <taxon>Bacillati</taxon>
        <taxon>Bacillota</taxon>
        <taxon>Bacilli</taxon>
        <taxon>Lactobacillales</taxon>
        <taxon>Lactobacillaceae</taxon>
        <taxon>Lactobacillus</taxon>
    </lineage>
</organism>